<dbReference type="CDD" id="cd09487">
    <property type="entry name" value="SAM_superfamily"/>
    <property type="match status" value="1"/>
</dbReference>
<feature type="domain" description="U-box" evidence="12">
    <location>
        <begin position="346"/>
        <end position="420"/>
    </location>
</feature>
<evidence type="ECO:0000256" key="2">
    <source>
        <dbReference type="ARBA" id="ARBA00004906"/>
    </source>
</evidence>
<dbReference type="UniPathway" id="UPA00143"/>
<dbReference type="AlphaFoldDB" id="A0A2I0LBJ4"/>
<gene>
    <name evidence="13" type="ORF">CRG98_001672</name>
</gene>
<protein>
    <recommendedName>
        <fullName evidence="3">RING-type E3 ubiquitin transferase</fullName>
        <ecNumber evidence="3">2.3.2.27</ecNumber>
    </recommendedName>
</protein>
<feature type="compositionally biased region" description="Polar residues" evidence="10">
    <location>
        <begin position="1"/>
        <end position="20"/>
    </location>
</feature>
<evidence type="ECO:0000256" key="1">
    <source>
        <dbReference type="ARBA" id="ARBA00000900"/>
    </source>
</evidence>
<dbReference type="EMBL" id="PGOL01000065">
    <property type="protein sequence ID" value="PKI78052.1"/>
    <property type="molecule type" value="Genomic_DNA"/>
</dbReference>
<dbReference type="InterPro" id="IPR013761">
    <property type="entry name" value="SAM/pointed_sf"/>
</dbReference>
<keyword evidence="9" id="KW-0520">NAD</keyword>
<dbReference type="Pfam" id="PF04564">
    <property type="entry name" value="U-box"/>
    <property type="match status" value="1"/>
</dbReference>
<dbReference type="GO" id="GO:0061630">
    <property type="term" value="F:ubiquitin protein ligase activity"/>
    <property type="evidence" value="ECO:0007669"/>
    <property type="project" value="UniProtKB-EC"/>
</dbReference>
<dbReference type="InterPro" id="IPR001660">
    <property type="entry name" value="SAM"/>
</dbReference>
<dbReference type="InterPro" id="IPR003613">
    <property type="entry name" value="Ubox_domain"/>
</dbReference>
<proteinExistence type="predicted"/>
<dbReference type="EC" id="2.3.2.27" evidence="3"/>
<evidence type="ECO:0000256" key="7">
    <source>
        <dbReference type="ARBA" id="ARBA00022786"/>
    </source>
</evidence>
<dbReference type="SUPFAM" id="SSF57850">
    <property type="entry name" value="RING/U-box"/>
    <property type="match status" value="1"/>
</dbReference>
<keyword evidence="7" id="KW-0833">Ubl conjugation pathway</keyword>
<dbReference type="GO" id="GO:0045087">
    <property type="term" value="P:innate immune response"/>
    <property type="evidence" value="ECO:0007669"/>
    <property type="project" value="UniProtKB-KW"/>
</dbReference>
<evidence type="ECO:0000256" key="5">
    <source>
        <dbReference type="ARBA" id="ARBA00022679"/>
    </source>
</evidence>
<dbReference type="InterPro" id="IPR013083">
    <property type="entry name" value="Znf_RING/FYVE/PHD"/>
</dbReference>
<keyword evidence="14" id="KW-1185">Reference proteome</keyword>
<keyword evidence="5" id="KW-0808">Transferase</keyword>
<dbReference type="Pfam" id="PF00514">
    <property type="entry name" value="Arm"/>
    <property type="match status" value="1"/>
</dbReference>
<keyword evidence="6" id="KW-0677">Repeat</keyword>
<sequence length="843" mass="92556">MSRHGNISTAKTSTLGTWSRQHMRDPEQESSLRRISPTRSADDLLQLNAVRKSYSSWDGQRHGSPDRIAGASREFSLRYGSPDSRIGASMGHLSLKLPNGQHQVLSHGPVEVSQHPPYAGKNVYDHVRPLETRTTLSVEATRPIPRQHPQSSMLQQGSYLEPLTIGNFLNSLGLGKYAILFQAEEIDMTVLKHMQDNDLKELGIPMGEKSTVPGWIVMQTSRPLDGETAFVPQEAPHPTVLGLRDWSCPDRRGTVFYVPKEVRRVSEPEPTLSDRPVHLVGLGLEELSSSFCLSPLSAARHGTSLVFSSELTGGERMGGNGRHRWKISFSRSSSLSPKSKKGPREPPPKEFLCPISDSLMSDPVVVSTGQTFERVSVQVCKDLGFCPVLESGTRPDFAAVIPNLALQSAIASWCKSSGSVHPQPPDYNSVEKIVRAKIRDEVVAGGPIPVSERELLKEVAENPPTVIHTHAASELGHPVADRFCSSSSSEESVIVTAETPLPLKTRPCCYSSSSSSLEFFDFETLNPAQVRSPNTNPNPEEEELVLKLRSNDVFEQGKAVNSLRSITKTRPESRASLCTSRLLSALKPLLISRYDSVQVDANASVVNLSLEVSNKVKIVRAGTIPYLIDVLTGGFSESQSHAAGALFSLALEEENKMAIGALGALQPLLHALRSESEQTRNDSALALYHLTLVNTNRVKLVNLKAIPNLLEMVKVGNLTSRVLLVLCNLAACPEGRAAMLDSNGVEVLVELLRESEGKGLESTRENCVSALFTLSQGNFRFKSLLKEARAVELLREVEKTGSQRAREKAKRLLEMMRGREDVESRESVDWEAFLESGEVRRTR</sequence>
<evidence type="ECO:0000313" key="13">
    <source>
        <dbReference type="EMBL" id="PKI78052.1"/>
    </source>
</evidence>
<dbReference type="PANTHER" id="PTHR23315">
    <property type="entry name" value="U BOX DOMAIN-CONTAINING"/>
    <property type="match status" value="1"/>
</dbReference>
<reference evidence="13 14" key="1">
    <citation type="submission" date="2017-11" db="EMBL/GenBank/DDBJ databases">
        <title>De-novo sequencing of pomegranate (Punica granatum L.) genome.</title>
        <authorList>
            <person name="Akparov Z."/>
            <person name="Amiraslanov A."/>
            <person name="Hajiyeva S."/>
            <person name="Abbasov M."/>
            <person name="Kaur K."/>
            <person name="Hamwieh A."/>
            <person name="Solovyev V."/>
            <person name="Salamov A."/>
            <person name="Braich B."/>
            <person name="Kosarev P."/>
            <person name="Mahmoud A."/>
            <person name="Hajiyev E."/>
            <person name="Babayeva S."/>
            <person name="Izzatullayeva V."/>
            <person name="Mammadov A."/>
            <person name="Mammadov A."/>
            <person name="Sharifova S."/>
            <person name="Ojaghi J."/>
            <person name="Eynullazada K."/>
            <person name="Bayramov B."/>
            <person name="Abdulazimova A."/>
            <person name="Shahmuradov I."/>
        </authorList>
    </citation>
    <scope>NUCLEOTIDE SEQUENCE [LARGE SCALE GENOMIC DNA]</scope>
    <source>
        <strain evidence="14">cv. AG2017</strain>
        <tissue evidence="13">Leaf</tissue>
    </source>
</reference>
<accession>A0A2I0LBJ4</accession>
<keyword evidence="8" id="KW-0391">Immunity</keyword>
<evidence type="ECO:0000256" key="9">
    <source>
        <dbReference type="ARBA" id="ARBA00023027"/>
    </source>
</evidence>
<feature type="region of interest" description="Disordered" evidence="10">
    <location>
        <begin position="1"/>
        <end position="40"/>
    </location>
</feature>
<dbReference type="InterPro" id="IPR016024">
    <property type="entry name" value="ARM-type_fold"/>
</dbReference>
<dbReference type="PROSITE" id="PS51698">
    <property type="entry name" value="U_BOX"/>
    <property type="match status" value="1"/>
</dbReference>
<evidence type="ECO:0000313" key="14">
    <source>
        <dbReference type="Proteomes" id="UP000233551"/>
    </source>
</evidence>
<evidence type="ECO:0000256" key="6">
    <source>
        <dbReference type="ARBA" id="ARBA00022737"/>
    </source>
</evidence>
<keyword evidence="4" id="KW-0399">Innate immunity</keyword>
<dbReference type="STRING" id="22663.A0A2I0LBJ4"/>
<dbReference type="PROSITE" id="PS50105">
    <property type="entry name" value="SAM_DOMAIN"/>
    <property type="match status" value="1"/>
</dbReference>
<dbReference type="SMART" id="SM00504">
    <property type="entry name" value="Ubox"/>
    <property type="match status" value="1"/>
</dbReference>
<dbReference type="Proteomes" id="UP000233551">
    <property type="component" value="Unassembled WGS sequence"/>
</dbReference>
<dbReference type="PANTHER" id="PTHR23315:SF276">
    <property type="entry name" value="U-BOX DOMAIN-CONTAINING PROTEIN 38"/>
    <property type="match status" value="1"/>
</dbReference>
<organism evidence="13 14">
    <name type="scientific">Punica granatum</name>
    <name type="common">Pomegranate</name>
    <dbReference type="NCBI Taxonomy" id="22663"/>
    <lineage>
        <taxon>Eukaryota</taxon>
        <taxon>Viridiplantae</taxon>
        <taxon>Streptophyta</taxon>
        <taxon>Embryophyta</taxon>
        <taxon>Tracheophyta</taxon>
        <taxon>Spermatophyta</taxon>
        <taxon>Magnoliopsida</taxon>
        <taxon>eudicotyledons</taxon>
        <taxon>Gunneridae</taxon>
        <taxon>Pentapetalae</taxon>
        <taxon>rosids</taxon>
        <taxon>malvids</taxon>
        <taxon>Myrtales</taxon>
        <taxon>Lythraceae</taxon>
        <taxon>Punica</taxon>
    </lineage>
</organism>
<dbReference type="Gene3D" id="1.10.150.50">
    <property type="entry name" value="Transcription Factor, Ets-1"/>
    <property type="match status" value="1"/>
</dbReference>
<evidence type="ECO:0000256" key="3">
    <source>
        <dbReference type="ARBA" id="ARBA00012483"/>
    </source>
</evidence>
<dbReference type="GO" id="GO:0016567">
    <property type="term" value="P:protein ubiquitination"/>
    <property type="evidence" value="ECO:0007669"/>
    <property type="project" value="UniProtKB-UniPathway"/>
</dbReference>
<feature type="region of interest" description="Disordered" evidence="10">
    <location>
        <begin position="330"/>
        <end position="349"/>
    </location>
</feature>
<dbReference type="InterPro" id="IPR011989">
    <property type="entry name" value="ARM-like"/>
</dbReference>
<dbReference type="SUPFAM" id="SSF47769">
    <property type="entry name" value="SAM/Pointed domain"/>
    <property type="match status" value="1"/>
</dbReference>
<evidence type="ECO:0000256" key="4">
    <source>
        <dbReference type="ARBA" id="ARBA00022588"/>
    </source>
</evidence>
<evidence type="ECO:0000259" key="11">
    <source>
        <dbReference type="PROSITE" id="PS50105"/>
    </source>
</evidence>
<dbReference type="Gene3D" id="3.30.40.10">
    <property type="entry name" value="Zinc/RING finger domain, C3HC4 (zinc finger)"/>
    <property type="match status" value="1"/>
</dbReference>
<dbReference type="Gene3D" id="1.25.10.10">
    <property type="entry name" value="Leucine-rich Repeat Variant"/>
    <property type="match status" value="1"/>
</dbReference>
<evidence type="ECO:0000259" key="12">
    <source>
        <dbReference type="PROSITE" id="PS51698"/>
    </source>
</evidence>
<dbReference type="Pfam" id="PF00536">
    <property type="entry name" value="SAM_1"/>
    <property type="match status" value="1"/>
</dbReference>
<dbReference type="SUPFAM" id="SSF48371">
    <property type="entry name" value="ARM repeat"/>
    <property type="match status" value="1"/>
</dbReference>
<comment type="catalytic activity">
    <reaction evidence="1">
        <text>S-ubiquitinyl-[E2 ubiquitin-conjugating enzyme]-L-cysteine + [acceptor protein]-L-lysine = [E2 ubiquitin-conjugating enzyme]-L-cysteine + N(6)-ubiquitinyl-[acceptor protein]-L-lysine.</text>
        <dbReference type="EC" id="2.3.2.27"/>
    </reaction>
</comment>
<feature type="compositionally biased region" description="Basic and acidic residues" evidence="10">
    <location>
        <begin position="22"/>
        <end position="32"/>
    </location>
</feature>
<dbReference type="SMART" id="SM00185">
    <property type="entry name" value="ARM"/>
    <property type="match status" value="3"/>
</dbReference>
<comment type="pathway">
    <text evidence="2">Protein modification; protein ubiquitination.</text>
</comment>
<feature type="domain" description="SAM" evidence="11">
    <location>
        <begin position="160"/>
        <end position="204"/>
    </location>
</feature>
<name>A0A2I0LBJ4_PUNGR</name>
<dbReference type="InterPro" id="IPR000225">
    <property type="entry name" value="Armadillo"/>
</dbReference>
<evidence type="ECO:0000256" key="10">
    <source>
        <dbReference type="SAM" id="MobiDB-lite"/>
    </source>
</evidence>
<comment type="caution">
    <text evidence="13">The sequence shown here is derived from an EMBL/GenBank/DDBJ whole genome shotgun (WGS) entry which is preliminary data.</text>
</comment>
<evidence type="ECO:0000256" key="8">
    <source>
        <dbReference type="ARBA" id="ARBA00022859"/>
    </source>
</evidence>